<evidence type="ECO:0000256" key="11">
    <source>
        <dbReference type="SAM" id="Phobius"/>
    </source>
</evidence>
<evidence type="ECO:0000256" key="9">
    <source>
        <dbReference type="ARBA" id="ARBA00023209"/>
    </source>
</evidence>
<evidence type="ECO:0000256" key="6">
    <source>
        <dbReference type="ARBA" id="ARBA00022989"/>
    </source>
</evidence>
<keyword evidence="3" id="KW-0444">Lipid biosynthesis</keyword>
<reference evidence="16" key="1">
    <citation type="submission" date="2020-05" db="EMBL/GenBank/DDBJ databases">
        <authorList>
            <person name="Chiriac C."/>
            <person name="Salcher M."/>
            <person name="Ghai R."/>
            <person name="Kavagutti S V."/>
        </authorList>
    </citation>
    <scope>NUCLEOTIDE SEQUENCE</scope>
</reference>
<keyword evidence="7" id="KW-0443">Lipid metabolism</keyword>
<dbReference type="InterPro" id="IPR004570">
    <property type="entry name" value="Phosphatidylglycerol_P_synth"/>
</dbReference>
<dbReference type="Gene3D" id="1.20.120.1760">
    <property type="match status" value="1"/>
</dbReference>
<dbReference type="Pfam" id="PF01066">
    <property type="entry name" value="CDP-OH_P_transf"/>
    <property type="match status" value="1"/>
</dbReference>
<dbReference type="PROSITE" id="PS00379">
    <property type="entry name" value="CDP_ALCOHOL_P_TRANSF"/>
    <property type="match status" value="1"/>
</dbReference>
<sequence>MQINLPNALTITRIVLIPFCVIALFHNGGGDSTWRTIAWVGFFLVGMTDLLDGKLARARNEITELGKFLDPVADKLLIGSAMISVSILGYLPWWITVVILGRELAVTVLRLIVVKRNAGKVIPASRGGKIKTTMQGFATGFYVLPLNNVFYTPRDLFMYATIAVTLYTGAQYFQAALKKD</sequence>
<proteinExistence type="inferred from homology"/>
<dbReference type="EMBL" id="CAEZUJ010000051">
    <property type="protein sequence ID" value="CAB4605173.1"/>
    <property type="molecule type" value="Genomic_DNA"/>
</dbReference>
<accession>A0A6J7SCR7</accession>
<evidence type="ECO:0000256" key="7">
    <source>
        <dbReference type="ARBA" id="ARBA00023098"/>
    </source>
</evidence>
<keyword evidence="5 11" id="KW-0812">Transmembrane</keyword>
<comment type="similarity">
    <text evidence="2">Belongs to the CDP-alcohol phosphatidyltransferase class-I family.</text>
</comment>
<dbReference type="InterPro" id="IPR050324">
    <property type="entry name" value="CDP-alcohol_PTase-I"/>
</dbReference>
<evidence type="ECO:0000256" key="5">
    <source>
        <dbReference type="ARBA" id="ARBA00022692"/>
    </source>
</evidence>
<dbReference type="EMBL" id="CAEZZS010000079">
    <property type="protein sequence ID" value="CAB4785008.1"/>
    <property type="molecule type" value="Genomic_DNA"/>
</dbReference>
<evidence type="ECO:0000256" key="3">
    <source>
        <dbReference type="ARBA" id="ARBA00022516"/>
    </source>
</evidence>
<keyword evidence="9" id="KW-0594">Phospholipid biosynthesis</keyword>
<dbReference type="PIRSF" id="PIRSF000847">
    <property type="entry name" value="Phos_ph_gly_syn"/>
    <property type="match status" value="1"/>
</dbReference>
<dbReference type="InterPro" id="IPR048254">
    <property type="entry name" value="CDP_ALCOHOL_P_TRANSF_CS"/>
</dbReference>
<keyword evidence="10" id="KW-1208">Phospholipid metabolism</keyword>
<evidence type="ECO:0000313" key="14">
    <source>
        <dbReference type="EMBL" id="CAB4785008.1"/>
    </source>
</evidence>
<evidence type="ECO:0000313" key="16">
    <source>
        <dbReference type="EMBL" id="CAB5038997.1"/>
    </source>
</evidence>
<organism evidence="16">
    <name type="scientific">freshwater metagenome</name>
    <dbReference type="NCBI Taxonomy" id="449393"/>
    <lineage>
        <taxon>unclassified sequences</taxon>
        <taxon>metagenomes</taxon>
        <taxon>ecological metagenomes</taxon>
    </lineage>
</organism>
<dbReference type="GO" id="GO:0016020">
    <property type="term" value="C:membrane"/>
    <property type="evidence" value="ECO:0007669"/>
    <property type="project" value="UniProtKB-SubCell"/>
</dbReference>
<dbReference type="InterPro" id="IPR000462">
    <property type="entry name" value="CDP-OH_P_trans"/>
</dbReference>
<keyword evidence="4" id="KW-0808">Transferase</keyword>
<dbReference type="GO" id="GO:0046474">
    <property type="term" value="P:glycerophospholipid biosynthetic process"/>
    <property type="evidence" value="ECO:0007669"/>
    <property type="project" value="TreeGrafter"/>
</dbReference>
<dbReference type="InterPro" id="IPR043130">
    <property type="entry name" value="CDP-OH_PTrfase_TM_dom"/>
</dbReference>
<evidence type="ECO:0000313" key="13">
    <source>
        <dbReference type="EMBL" id="CAB4692760.1"/>
    </source>
</evidence>
<dbReference type="GO" id="GO:0008444">
    <property type="term" value="F:CDP-diacylglycerol-glycerol-3-phosphate 3-phosphatidyltransferase activity"/>
    <property type="evidence" value="ECO:0007669"/>
    <property type="project" value="InterPro"/>
</dbReference>
<name>A0A6J7SCR7_9ZZZZ</name>
<feature type="transmembrane region" description="Helical" evidence="11">
    <location>
        <begin position="7"/>
        <end position="25"/>
    </location>
</feature>
<evidence type="ECO:0000256" key="8">
    <source>
        <dbReference type="ARBA" id="ARBA00023136"/>
    </source>
</evidence>
<comment type="subcellular location">
    <subcellularLocation>
        <location evidence="1">Membrane</location>
        <topology evidence="1">Multi-pass membrane protein</topology>
    </subcellularLocation>
</comment>
<dbReference type="EMBL" id="CAFBLI010000089">
    <property type="protein sequence ID" value="CAB4872916.1"/>
    <property type="molecule type" value="Genomic_DNA"/>
</dbReference>
<dbReference type="EMBL" id="CAEZXH010000099">
    <property type="protein sequence ID" value="CAB4692760.1"/>
    <property type="molecule type" value="Genomic_DNA"/>
</dbReference>
<dbReference type="NCBIfam" id="TIGR00560">
    <property type="entry name" value="pgsA"/>
    <property type="match status" value="1"/>
</dbReference>
<evidence type="ECO:0000256" key="4">
    <source>
        <dbReference type="ARBA" id="ARBA00022679"/>
    </source>
</evidence>
<feature type="transmembrane region" description="Helical" evidence="11">
    <location>
        <begin position="76"/>
        <end position="95"/>
    </location>
</feature>
<keyword evidence="8 11" id="KW-0472">Membrane</keyword>
<dbReference type="EMBL" id="CAFBPY010000126">
    <property type="protein sequence ID" value="CAB5038997.1"/>
    <property type="molecule type" value="Genomic_DNA"/>
</dbReference>
<evidence type="ECO:0000256" key="1">
    <source>
        <dbReference type="ARBA" id="ARBA00004141"/>
    </source>
</evidence>
<dbReference type="PANTHER" id="PTHR14269:SF52">
    <property type="entry name" value="PHOSPHATIDYLGLYCEROPHOSPHATE SYNTHASE-RELATED"/>
    <property type="match status" value="1"/>
</dbReference>
<gene>
    <name evidence="12" type="ORF">UFOPK1811_01078</name>
    <name evidence="13" type="ORF">UFOPK2360_01237</name>
    <name evidence="14" type="ORF">UFOPK2922_01283</name>
    <name evidence="15" type="ORF">UFOPK3306_01045</name>
    <name evidence="16" type="ORF">UFOPK4209_00810</name>
</gene>
<dbReference type="PANTHER" id="PTHR14269">
    <property type="entry name" value="CDP-DIACYLGLYCEROL--GLYCEROL-3-PHOSPHATE 3-PHOSPHATIDYLTRANSFERASE-RELATED"/>
    <property type="match status" value="1"/>
</dbReference>
<dbReference type="AlphaFoldDB" id="A0A6J7SCR7"/>
<evidence type="ECO:0000256" key="2">
    <source>
        <dbReference type="ARBA" id="ARBA00010441"/>
    </source>
</evidence>
<evidence type="ECO:0000256" key="10">
    <source>
        <dbReference type="ARBA" id="ARBA00023264"/>
    </source>
</evidence>
<keyword evidence="6 11" id="KW-1133">Transmembrane helix</keyword>
<evidence type="ECO:0000313" key="12">
    <source>
        <dbReference type="EMBL" id="CAB4605173.1"/>
    </source>
</evidence>
<feature type="transmembrane region" description="Helical" evidence="11">
    <location>
        <begin position="156"/>
        <end position="177"/>
    </location>
</feature>
<protein>
    <submittedName>
        <fullName evidence="16">Unannotated protein</fullName>
    </submittedName>
</protein>
<evidence type="ECO:0000313" key="15">
    <source>
        <dbReference type="EMBL" id="CAB4872916.1"/>
    </source>
</evidence>